<feature type="non-terminal residue" evidence="1">
    <location>
        <position position="110"/>
    </location>
</feature>
<organism evidence="1">
    <name type="scientific">uncultured Caudovirales phage</name>
    <dbReference type="NCBI Taxonomy" id="2100421"/>
    <lineage>
        <taxon>Viruses</taxon>
        <taxon>Duplodnaviria</taxon>
        <taxon>Heunggongvirae</taxon>
        <taxon>Uroviricota</taxon>
        <taxon>Caudoviricetes</taxon>
        <taxon>Peduoviridae</taxon>
        <taxon>Maltschvirus</taxon>
        <taxon>Maltschvirus maltsch</taxon>
    </lineage>
</organism>
<accession>A0A6J5NGU7</accession>
<protein>
    <submittedName>
        <fullName evidence="1">Uncharacterized protein</fullName>
    </submittedName>
</protein>
<proteinExistence type="predicted"/>
<dbReference type="EMBL" id="LR796658">
    <property type="protein sequence ID" value="CAB4157952.1"/>
    <property type="molecule type" value="Genomic_DNA"/>
</dbReference>
<gene>
    <name evidence="1" type="ORF">UFOVP692_58</name>
</gene>
<name>A0A6J5NGU7_9CAUD</name>
<reference evidence="1" key="1">
    <citation type="submission" date="2020-04" db="EMBL/GenBank/DDBJ databases">
        <authorList>
            <person name="Chiriac C."/>
            <person name="Salcher M."/>
            <person name="Ghai R."/>
            <person name="Kavagutti S V."/>
        </authorList>
    </citation>
    <scope>NUCLEOTIDE SEQUENCE</scope>
</reference>
<sequence>MISPKVEIGFDLGANTPTGFKLNDATRGVLDNTTFILAGELFYDISDRVQTVSVRRGKSQALDRTDAGVATIVVENNDRVFDPLYEAGPYYGQLVPRRQVRISASNEAVF</sequence>
<evidence type="ECO:0000313" key="1">
    <source>
        <dbReference type="EMBL" id="CAB4157952.1"/>
    </source>
</evidence>